<dbReference type="InterPro" id="IPR052159">
    <property type="entry name" value="Competence_DNA_uptake"/>
</dbReference>
<comment type="caution">
    <text evidence="8">The sequence shown here is derived from an EMBL/GenBank/DDBJ whole genome shotgun (WGS) entry which is preliminary data.</text>
</comment>
<dbReference type="Pfam" id="PF03772">
    <property type="entry name" value="Competence"/>
    <property type="match status" value="1"/>
</dbReference>
<reference evidence="8 9" key="1">
    <citation type="submission" date="2021-01" db="EMBL/GenBank/DDBJ databases">
        <title>Genomic Encyclopedia of Type Strains, Phase IV (KMG-IV): sequencing the most valuable type-strain genomes for metagenomic binning, comparative biology and taxonomic classification.</title>
        <authorList>
            <person name="Goeker M."/>
        </authorList>
    </citation>
    <scope>NUCLEOTIDE SEQUENCE [LARGE SCALE GENOMIC DNA]</scope>
    <source>
        <strain evidence="8 9">DSM 104297</strain>
    </source>
</reference>
<dbReference type="PANTHER" id="PTHR30619">
    <property type="entry name" value="DNA INTERNALIZATION/COMPETENCE PROTEIN COMEC/REC2"/>
    <property type="match status" value="1"/>
</dbReference>
<dbReference type="Pfam" id="PF13567">
    <property type="entry name" value="DUF4131"/>
    <property type="match status" value="1"/>
</dbReference>
<feature type="domain" description="Metallo-beta-lactamase" evidence="7">
    <location>
        <begin position="510"/>
        <end position="720"/>
    </location>
</feature>
<evidence type="ECO:0000256" key="6">
    <source>
        <dbReference type="SAM" id="Phobius"/>
    </source>
</evidence>
<dbReference type="NCBIfam" id="TIGR00360">
    <property type="entry name" value="ComEC_N-term"/>
    <property type="match status" value="1"/>
</dbReference>
<feature type="transmembrane region" description="Helical" evidence="6">
    <location>
        <begin position="232"/>
        <end position="256"/>
    </location>
</feature>
<sequence length="767" mass="87159">MTKNWVYMALSFILSIYAYEYRNEVTVILCFVYIAFLYVRCSKKVFMYCIGASVLFTFYYSELDKRNVTALSDNQTEFHGIIASSPSINGDRLSFQFSTLNEKVIATYTLSTEREKQRIADLEMGMNCFVTGKLVVPERARNERAFDYHQYLHHKKIHWMLQVNRIDDAACQKKSIGFMHRLLSFRQQGIQYIDATFDETVSPFMQALIYGERKEMDNNVLKAYQQLGVIHLLAISGLHVGLLIGVCFYLLIRIGLTRERTITIIMCVLPIYTLFAGAAPSVIRASFMTMLVLLSLKLKDRLIPIDALSMACMLMLLINPYYVFQVGFQLSFTVSFSLILCSHSIIQKQKTFLRQLFIVSTIAQLGSLPLILYHFYEISLISLPLNMLFVPLYSILILPLCFLTLFSTLLLPFVGEIFESILSLLIAMSVECTSLLSSISVLQLTLGALSVYMLLSLYGTIIYLFYKMEQSLQIKPLVGAIGTIMLLICMQSFIGHFNPYGKVTMIDVGQGDSILIELPFRKAVYLIDTGGMVPFEKEAWQEKKTPFEVGEDVVVPYLKSRGIRRINKLIITHGDYDHAGGALALLDHLFVDEIMVGKKEKIEGVEKEIITEAIKHNIHVNVVQTGDEWTVEDNVFYVIAPHGEESSKNDGSVVLLTKLGGYTWLFTGDLEEEGERKMMKMFPNIEVDILKVGHHGSKTSTTKEFVQYLNPKVALISVGKANRYNHPHPDVLHTLNEYQTMVFRTDEDGMVTYLFSKNDGTFTTTIP</sequence>
<accession>A0ABS2QR64</accession>
<evidence type="ECO:0000256" key="5">
    <source>
        <dbReference type="ARBA" id="ARBA00023136"/>
    </source>
</evidence>
<keyword evidence="3 6" id="KW-0812">Transmembrane</keyword>
<dbReference type="Proteomes" id="UP000809829">
    <property type="component" value="Unassembled WGS sequence"/>
</dbReference>
<keyword evidence="4 6" id="KW-1133">Transmembrane helix</keyword>
<dbReference type="InterPro" id="IPR004797">
    <property type="entry name" value="Competence_ComEC/Rec2"/>
</dbReference>
<feature type="transmembrane region" description="Helical" evidence="6">
    <location>
        <begin position="303"/>
        <end position="322"/>
    </location>
</feature>
<feature type="transmembrane region" description="Helical" evidence="6">
    <location>
        <begin position="421"/>
        <end position="442"/>
    </location>
</feature>
<feature type="transmembrane region" description="Helical" evidence="6">
    <location>
        <begin position="21"/>
        <end position="39"/>
    </location>
</feature>
<dbReference type="InterPro" id="IPR004477">
    <property type="entry name" value="ComEC_N"/>
</dbReference>
<proteinExistence type="predicted"/>
<feature type="transmembrane region" description="Helical" evidence="6">
    <location>
        <begin position="478"/>
        <end position="497"/>
    </location>
</feature>
<evidence type="ECO:0000256" key="1">
    <source>
        <dbReference type="ARBA" id="ARBA00004651"/>
    </source>
</evidence>
<gene>
    <name evidence="8" type="ORF">JOC83_000283</name>
</gene>
<dbReference type="SUPFAM" id="SSF56281">
    <property type="entry name" value="Metallo-hydrolase/oxidoreductase"/>
    <property type="match status" value="1"/>
</dbReference>
<dbReference type="InterPro" id="IPR035681">
    <property type="entry name" value="ComA-like_MBL"/>
</dbReference>
<organism evidence="8 9">
    <name type="scientific">Priestia iocasae</name>
    <dbReference type="NCBI Taxonomy" id="2291674"/>
    <lineage>
        <taxon>Bacteria</taxon>
        <taxon>Bacillati</taxon>
        <taxon>Bacillota</taxon>
        <taxon>Bacilli</taxon>
        <taxon>Bacillales</taxon>
        <taxon>Bacillaceae</taxon>
        <taxon>Priestia</taxon>
    </lineage>
</organism>
<evidence type="ECO:0000256" key="3">
    <source>
        <dbReference type="ARBA" id="ARBA00022692"/>
    </source>
</evidence>
<dbReference type="EMBL" id="JAFBFC010000001">
    <property type="protein sequence ID" value="MBM7701457.1"/>
    <property type="molecule type" value="Genomic_DNA"/>
</dbReference>
<feature type="transmembrane region" description="Helical" evidence="6">
    <location>
        <begin position="262"/>
        <end position="283"/>
    </location>
</feature>
<dbReference type="InterPro" id="IPR036866">
    <property type="entry name" value="RibonucZ/Hydroxyglut_hydro"/>
</dbReference>
<dbReference type="InterPro" id="IPR001279">
    <property type="entry name" value="Metallo-B-lactamas"/>
</dbReference>
<feature type="transmembrane region" description="Helical" evidence="6">
    <location>
        <begin position="448"/>
        <end position="466"/>
    </location>
</feature>
<keyword evidence="5 6" id="KW-0472">Membrane</keyword>
<dbReference type="NCBIfam" id="TIGR00361">
    <property type="entry name" value="ComEC_Rec2"/>
    <property type="match status" value="1"/>
</dbReference>
<dbReference type="PANTHER" id="PTHR30619:SF1">
    <property type="entry name" value="RECOMBINATION PROTEIN 2"/>
    <property type="match status" value="1"/>
</dbReference>
<dbReference type="RefSeq" id="WP_205182788.1">
    <property type="nucleotide sequence ID" value="NZ_JAFBFC010000001.1"/>
</dbReference>
<dbReference type="Pfam" id="PF00753">
    <property type="entry name" value="Lactamase_B"/>
    <property type="match status" value="1"/>
</dbReference>
<evidence type="ECO:0000256" key="2">
    <source>
        <dbReference type="ARBA" id="ARBA00022475"/>
    </source>
</evidence>
<dbReference type="CDD" id="cd07731">
    <property type="entry name" value="ComA-like_MBL-fold"/>
    <property type="match status" value="1"/>
</dbReference>
<dbReference type="SMART" id="SM00849">
    <property type="entry name" value="Lactamase_B"/>
    <property type="match status" value="1"/>
</dbReference>
<comment type="subcellular location">
    <subcellularLocation>
        <location evidence="1">Cell membrane</location>
        <topology evidence="1">Multi-pass membrane protein</topology>
    </subcellularLocation>
</comment>
<name>A0ABS2QR64_9BACI</name>
<keyword evidence="2" id="KW-1003">Cell membrane</keyword>
<evidence type="ECO:0000313" key="9">
    <source>
        <dbReference type="Proteomes" id="UP000809829"/>
    </source>
</evidence>
<feature type="transmembrane region" description="Helical" evidence="6">
    <location>
        <begin position="388"/>
        <end position="414"/>
    </location>
</feature>
<evidence type="ECO:0000256" key="4">
    <source>
        <dbReference type="ARBA" id="ARBA00022989"/>
    </source>
</evidence>
<dbReference type="InterPro" id="IPR025405">
    <property type="entry name" value="DUF4131"/>
</dbReference>
<keyword evidence="9" id="KW-1185">Reference proteome</keyword>
<feature type="transmembrane region" description="Helical" evidence="6">
    <location>
        <begin position="358"/>
        <end position="376"/>
    </location>
</feature>
<evidence type="ECO:0000313" key="8">
    <source>
        <dbReference type="EMBL" id="MBM7701457.1"/>
    </source>
</evidence>
<dbReference type="Gene3D" id="3.60.15.10">
    <property type="entry name" value="Ribonuclease Z/Hydroxyacylglutathione hydrolase-like"/>
    <property type="match status" value="1"/>
</dbReference>
<evidence type="ECO:0000259" key="7">
    <source>
        <dbReference type="SMART" id="SM00849"/>
    </source>
</evidence>
<protein>
    <submittedName>
        <fullName evidence="8">Competence protein ComEC</fullName>
    </submittedName>
</protein>